<dbReference type="GO" id="GO:0008305">
    <property type="term" value="C:integrin complex"/>
    <property type="evidence" value="ECO:0007669"/>
    <property type="project" value="InterPro"/>
</dbReference>
<dbReference type="PANTHER" id="PTHR23221">
    <property type="entry name" value="GLYCOSYLPHOSPHATIDYLINOSITOL PHOSPHOLIPASE D"/>
    <property type="match status" value="1"/>
</dbReference>
<dbReference type="EMBL" id="CP031093">
    <property type="protein sequence ID" value="QCF25486.1"/>
    <property type="molecule type" value="Genomic_DNA"/>
</dbReference>
<reference evidence="8 9" key="1">
    <citation type="submission" date="2018-07" db="EMBL/GenBank/DDBJ databases">
        <title>Marsedoiliclastica nanhaica gen. nov. sp. nov., a novel marine hydrocarbonoclastic bacterium isolated from an in-situ enriched hydrocarbon-degrading consortium in deep-sea sediment.</title>
        <authorList>
            <person name="Dong C."/>
            <person name="Ma T."/>
            <person name="Liu R."/>
            <person name="Shao Z."/>
        </authorList>
    </citation>
    <scope>NUCLEOTIDE SEQUENCE [LARGE SCALE GENOMIC DNA]</scope>
    <source>
        <strain evidence="9">soil36-7</strain>
    </source>
</reference>
<dbReference type="PANTHER" id="PTHR23221:SF7">
    <property type="entry name" value="PHOSPHATIDYLINOSITOL-GLYCAN-SPECIFIC PHOSPHOLIPASE D"/>
    <property type="match status" value="1"/>
</dbReference>
<evidence type="ECO:0000256" key="1">
    <source>
        <dbReference type="ARBA" id="ARBA00022729"/>
    </source>
</evidence>
<evidence type="ECO:0000256" key="4">
    <source>
        <dbReference type="ARBA" id="ARBA00023180"/>
    </source>
</evidence>
<proteinExistence type="predicted"/>
<dbReference type="Proteomes" id="UP000298049">
    <property type="component" value="Chromosome"/>
</dbReference>
<dbReference type="InterPro" id="IPR013783">
    <property type="entry name" value="Ig-like_fold"/>
</dbReference>
<dbReference type="InterPro" id="IPR013320">
    <property type="entry name" value="ConA-like_dom_sf"/>
</dbReference>
<dbReference type="SUPFAM" id="SSF49899">
    <property type="entry name" value="Concanavalin A-like lectins/glucanases"/>
    <property type="match status" value="1"/>
</dbReference>
<keyword evidence="4" id="KW-0325">Glycoprotein</keyword>
<dbReference type="Gene3D" id="2.60.120.200">
    <property type="match status" value="1"/>
</dbReference>
<organism evidence="8 9">
    <name type="scientific">Hydrocarboniclastica marina</name>
    <dbReference type="NCBI Taxonomy" id="2259620"/>
    <lineage>
        <taxon>Bacteria</taxon>
        <taxon>Pseudomonadati</taxon>
        <taxon>Pseudomonadota</taxon>
        <taxon>Gammaproteobacteria</taxon>
        <taxon>Alteromonadales</taxon>
        <taxon>Alteromonadaceae</taxon>
        <taxon>Hydrocarboniclastica</taxon>
    </lineage>
</organism>
<name>A0A4P7XF23_9ALTE</name>
<dbReference type="InterPro" id="IPR000413">
    <property type="entry name" value="Integrin_alpha"/>
</dbReference>
<feature type="domain" description="Bacterial Ig-like" evidence="7">
    <location>
        <begin position="292"/>
        <end position="370"/>
    </location>
</feature>
<feature type="domain" description="SbsA Ig-like" evidence="6">
    <location>
        <begin position="887"/>
        <end position="993"/>
    </location>
</feature>
<dbReference type="NCBIfam" id="NF033510">
    <property type="entry name" value="Ca_tandemer"/>
    <property type="match status" value="5"/>
</dbReference>
<dbReference type="SMART" id="SM00191">
    <property type="entry name" value="Int_alpha"/>
    <property type="match status" value="7"/>
</dbReference>
<evidence type="ECO:0000313" key="9">
    <source>
        <dbReference type="Proteomes" id="UP000298049"/>
    </source>
</evidence>
<feature type="domain" description="SbsA Ig-like" evidence="6">
    <location>
        <begin position="771"/>
        <end position="883"/>
    </location>
</feature>
<dbReference type="GO" id="GO:0007155">
    <property type="term" value="P:cell adhesion"/>
    <property type="evidence" value="ECO:0007669"/>
    <property type="project" value="InterPro"/>
</dbReference>
<dbReference type="GO" id="GO:0016787">
    <property type="term" value="F:hydrolase activity"/>
    <property type="evidence" value="ECO:0007669"/>
    <property type="project" value="UniProtKB-KW"/>
</dbReference>
<keyword evidence="3" id="KW-0378">Hydrolase</keyword>
<evidence type="ECO:0000259" key="6">
    <source>
        <dbReference type="Pfam" id="PF13205"/>
    </source>
</evidence>
<dbReference type="InterPro" id="IPR018765">
    <property type="entry name" value="DUF2341"/>
</dbReference>
<keyword evidence="2" id="KW-0677">Repeat</keyword>
<dbReference type="OrthoDB" id="6716594at2"/>
<evidence type="ECO:0000259" key="5">
    <source>
        <dbReference type="Pfam" id="PF10102"/>
    </source>
</evidence>
<dbReference type="KEGG" id="hmi:soil367_05830"/>
<dbReference type="InterPro" id="IPR013517">
    <property type="entry name" value="FG-GAP"/>
</dbReference>
<dbReference type="Pfam" id="PF13205">
    <property type="entry name" value="Big_5"/>
    <property type="match status" value="2"/>
</dbReference>
<dbReference type="SUPFAM" id="SSF69318">
    <property type="entry name" value="Integrin alpha N-terminal domain"/>
    <property type="match status" value="1"/>
</dbReference>
<dbReference type="InterPro" id="IPR013519">
    <property type="entry name" value="Int_alpha_beta-p"/>
</dbReference>
<evidence type="ECO:0000259" key="7">
    <source>
        <dbReference type="Pfam" id="PF19077"/>
    </source>
</evidence>
<dbReference type="Pfam" id="PF13385">
    <property type="entry name" value="Laminin_G_3"/>
    <property type="match status" value="1"/>
</dbReference>
<keyword evidence="9" id="KW-1185">Reference proteome</keyword>
<feature type="domain" description="Bacterial Ig-like" evidence="7">
    <location>
        <begin position="379"/>
        <end position="470"/>
    </location>
</feature>
<evidence type="ECO:0000313" key="8">
    <source>
        <dbReference type="EMBL" id="QCF25486.1"/>
    </source>
</evidence>
<dbReference type="Pfam" id="PF19077">
    <property type="entry name" value="Big_13"/>
    <property type="match status" value="4"/>
</dbReference>
<protein>
    <submittedName>
        <fullName evidence="8">DUF2341 domain-containing protein</fullName>
    </submittedName>
</protein>
<evidence type="ECO:0000256" key="2">
    <source>
        <dbReference type="ARBA" id="ARBA00022737"/>
    </source>
</evidence>
<feature type="domain" description="Bacterial Ig-like" evidence="7">
    <location>
        <begin position="580"/>
        <end position="671"/>
    </location>
</feature>
<feature type="domain" description="Bacterial Ig-like" evidence="7">
    <location>
        <begin position="483"/>
        <end position="572"/>
    </location>
</feature>
<keyword evidence="1" id="KW-0732">Signal</keyword>
<dbReference type="PROSITE" id="PS51470">
    <property type="entry name" value="FG_GAP"/>
    <property type="match status" value="5"/>
</dbReference>
<gene>
    <name evidence="8" type="ORF">soil367_05830</name>
</gene>
<dbReference type="Pfam" id="PF01839">
    <property type="entry name" value="FG-GAP"/>
    <property type="match status" value="5"/>
</dbReference>
<dbReference type="InterPro" id="IPR044016">
    <property type="entry name" value="Big_13"/>
</dbReference>
<dbReference type="Gene3D" id="2.130.10.130">
    <property type="entry name" value="Integrin alpha, N-terminal"/>
    <property type="match status" value="4"/>
</dbReference>
<dbReference type="InterPro" id="IPR028994">
    <property type="entry name" value="Integrin_alpha_N"/>
</dbReference>
<dbReference type="RefSeq" id="WP_136547812.1">
    <property type="nucleotide sequence ID" value="NZ_CP031093.1"/>
</dbReference>
<feature type="domain" description="DUF2341" evidence="5">
    <location>
        <begin position="1832"/>
        <end position="1903"/>
    </location>
</feature>
<dbReference type="Pfam" id="PF10102">
    <property type="entry name" value="DUF2341"/>
    <property type="match status" value="1"/>
</dbReference>
<dbReference type="InterPro" id="IPR032812">
    <property type="entry name" value="SbsA_Ig"/>
</dbReference>
<sequence length="2136" mass="214461">MILVLLLPVFLASCGGDDESGSRTQVQSLLLPGVEDLPVELPVDLPDELPEALLPPDITLPIDLAGVPVRVPEAPVSRPRIQGLATNSGIVELGITNDNTVGFLGQSAKGDSVELELDGEFIGSAMGRSDGTWVFDYQSVPLPEGAHELAATRVTSRGEKLAAEQTFNFAYLPDAMPAPVILGILPDTGIDDADGITSATEIELFGVATPNLPVMVYLNGLALVSTAADQDGNWLFDYRSESLPAGIHPFSARTEYEGQISATSAAYSVHVDLVAAPPTIGIDNDSSGGSGVSNNPAVIIGGTTEPGSAVEVIRDGTPVGNVTADENGDWQFEDSDTTLPDGDYDYSAVVTDPAGNTSDVSSSVSVEIDTVAPSVPAGLVIAPDTGSDTTDGVTGENELTFTGTGDPGSVTEVFVDGDSAGTTVVGTDGTWSLDNSASPLPDGSYTITADATDTAGNTSAISAPITVVVDVTAPSAPTIAGISPDSGTDSSDGLTSAASLALQGSGTAGEVITVYVGGTEAGTAVVASNGLWALADLGGPFADGTYAITATATDLAGNTSAASGSFSMTVDTVAPAVPSGLAFAPDSGVTGDSITNTGELQFSGSATAGAFVHVYANSSSLGMVTADGGGNWTLDTTDAPLSTGSYNITARSADGAGNTSSGSTPLSLTISTVIAAPTISSMSGDTGTNGDGVTSDTSLAFTGTAEPGSAVELLINSVAQTPVVTTNGSGLWTWNSPGPALAEGSYDVSARATSTVGVISAQSPVFDLVVDTTAPATTVVSPASGATGVGFDGTLTVSFGERVFASSGQLSVYRQSNNAVIEQVPLSDARVTGRGTDTLSINLNSSLIGGTTYYVLIDSGSLTDLAGNAYAGISDSTSWAFTTAATAVDMLYPPNGATGTSPAADLSIRFNEAIERGTGNLRLKRVSDDSVFATVDIAGASATVVGTDVVSFDIPLMDAGVAYYVELDAGALQNTNGVTYAGFAGNGTWSFETSPGSVATVTGISSPLADGTYATGAVIPVHVTFSEAVNVTDGSPVLALDLDGGTGIATYAAGTGSAVLTFNYTVEYGDISPDLGYLNTGALGLGGSRIRTATYADADLTLPIPGSAGSLSGTKDLVVAGQSINAGDPGDNGSIVSGNQAGGALGASLAGVGDVNGDGFEDYAVAAPGIGNGVVYVLWGRDASPPADITLGAGGAISAASGFRILGRAAGDVLGASLGGGAGDFNGDGYDDIVIGAPGSDAGGVDAGAVYVIWGQAGSTRGDVMLSGFNHSAGATNAAGIVVLGSEAGQLLGEGVLIPNNGQTLAIGGDMNGDGVHDLVIGHPGSDLQGLDAGLAYVVWGERAPTRPNLDLAALDDSGILLTPGSNAGWQLGQSVSFVHDFNNNGYADLLLGASGASNLAFNAGAAYLVFGGDALVDGDVTTLGAAEGLALTTALAEGRLGTSVAAGDFNGDGIADLAAGAPGVDTVYIVYGYEAASYSGQNLDIMVADDGYAITSDASGDAFGHAIASAGDFNADGIDDLLLGAHLSDMTAADAGAVWVLKGSRSDRAATDLFVLADDQFISVAGGSAGDQLGRALGGGDFNGDGFSDVALGAPGNSTVAAGAGQVAAILGDSYGTNHLVGTTGSFANELIIGSSGDDLVSGGGGADAVSTGAGMDIISIADLSFSKIRGGRGNPVTGMDVLQFAGSGMTLDLTTMASSRIDGIELVDLNGQGNAINLDPLSLLGMSRETHQLYVVGDGSDTVSVKPGDLWLGDGTETVGADTYRKYVSRGAELFIDGLVNQDDIATFNATQRYNLDTTSSGAGVGSDVTDFPVLVRITSASIIDATEADARDIRVMAPDGSLLDYEIERWDQANNAAELWVKVPVVYGNTNGATSSDRNFFTLLYDGGAGASDGQNPDGVWSKYSAVWHLNETGSTSAAVDSTAYGNNAMLNSGQGTSVTGIAGAGRSFTSNNAMVASYASSFNVSGNQPFTVSAWIDQADPGACAGPFSSITAANLIYRGTSGSHWKLGGYGRGYICDLSSEFFNLNGTRLGGGAFDDWGSPDPSWILFTAVYDGSTLRFYQNGTQVASATVTASMENNQSLVFGATGATFDEVRYGRHAMSAAEIRLMYYSQRIVPTGWLADTRVLVSPAP</sequence>
<accession>A0A4P7XF23</accession>
<evidence type="ECO:0000256" key="3">
    <source>
        <dbReference type="ARBA" id="ARBA00022801"/>
    </source>
</evidence>
<dbReference type="Gene3D" id="2.60.40.10">
    <property type="entry name" value="Immunoglobulins"/>
    <property type="match status" value="7"/>
</dbReference>
<dbReference type="PRINTS" id="PR01185">
    <property type="entry name" value="INTEGRINA"/>
</dbReference>